<keyword evidence="2" id="KW-1185">Reference proteome</keyword>
<proteinExistence type="predicted"/>
<protein>
    <submittedName>
        <fullName evidence="1">Beta family protein</fullName>
    </submittedName>
</protein>
<dbReference type="Proteomes" id="UP000694232">
    <property type="component" value="Chromosome 1"/>
</dbReference>
<sequence length="346" mass="40067">MSSKYYPLLKSTVSELRALKSLEERDLSNILPVFELTKSRKSKNNLGSDVYKKIDEILDIITDGEFVLDLTNEESLSNEQIESFFDDNNAFYNWTDFIRRIVEEKEANVIPMLLAYEDSSRRELKKQASRLFKFCDCISIRIPVELVSKPIVDELLCVVEEYSEIKVFIDLGYVNEANLSEKITQAEKLLNLVLHVDDGLDVVMLVSSFPSSVVALVPKDEKMSSKFPVYGQKIYNYLRKIDPELQYGDYACIHPYRGEPRPMIWIPRVDYPYDNHILFERSRREDGGYETCAAAVKNNPLYEKYYIDCWGTREIDSASKGTANGKSPSYWISVRSNIHMTRMSRK</sequence>
<gene>
    <name evidence="1" type="ORF">KNV97_16230</name>
</gene>
<dbReference type="EMBL" id="CP076643">
    <property type="protein sequence ID" value="QXO16991.1"/>
    <property type="molecule type" value="Genomic_DNA"/>
</dbReference>
<evidence type="ECO:0000313" key="2">
    <source>
        <dbReference type="Proteomes" id="UP000694232"/>
    </source>
</evidence>
<organism evidence="1 2">
    <name type="scientific">Vibrio ostreae</name>
    <dbReference type="NCBI Taxonomy" id="2841925"/>
    <lineage>
        <taxon>Bacteria</taxon>
        <taxon>Pseudomonadati</taxon>
        <taxon>Pseudomonadota</taxon>
        <taxon>Gammaproteobacteria</taxon>
        <taxon>Vibrionales</taxon>
        <taxon>Vibrionaceae</taxon>
        <taxon>Vibrio</taxon>
    </lineage>
</organism>
<dbReference type="AlphaFoldDB" id="A0A975U9V6"/>
<name>A0A975U9V6_9VIBR</name>
<accession>A0A975U9V6</accession>
<reference evidence="1" key="1">
    <citation type="submission" date="2021-06" db="EMBL/GenBank/DDBJ databases">
        <title>Vibrio nov. sp., novel gut bacterium isolated from Yellow Sea oyster.</title>
        <authorList>
            <person name="Muhammad N."/>
            <person name="Nguyen T.H."/>
            <person name="Lee Y.-J."/>
            <person name="Ko J."/>
            <person name="Kim S.-G."/>
        </authorList>
    </citation>
    <scope>NUCLEOTIDE SEQUENCE</scope>
    <source>
        <strain evidence="1">OG9-811</strain>
    </source>
</reference>
<dbReference type="Pfam" id="PF14350">
    <property type="entry name" value="Beta_protein"/>
    <property type="match status" value="1"/>
</dbReference>
<dbReference type="InterPro" id="IPR025683">
    <property type="entry name" value="Protein_beta"/>
</dbReference>
<dbReference type="KEGG" id="vos:KNV97_16230"/>
<evidence type="ECO:0000313" key="1">
    <source>
        <dbReference type="EMBL" id="QXO16991.1"/>
    </source>
</evidence>
<dbReference type="RefSeq" id="WP_218562336.1">
    <property type="nucleotide sequence ID" value="NZ_CP076643.1"/>
</dbReference>